<feature type="binding site" evidence="9">
    <location>
        <position position="381"/>
    </location>
    <ligand>
        <name>Mg(2+)</name>
        <dbReference type="ChEBI" id="CHEBI:18420"/>
    </ligand>
</feature>
<name>A0ABQ6AQF4_9BRAD</name>
<evidence type="ECO:0000313" key="12">
    <source>
        <dbReference type="Proteomes" id="UP001156905"/>
    </source>
</evidence>
<evidence type="ECO:0000256" key="6">
    <source>
        <dbReference type="ARBA" id="ARBA00022777"/>
    </source>
</evidence>
<evidence type="ECO:0000313" key="11">
    <source>
        <dbReference type="EMBL" id="GLR84492.1"/>
    </source>
</evidence>
<dbReference type="PANTHER" id="PTHR21060">
    <property type="entry name" value="ACETATE KINASE"/>
    <property type="match status" value="1"/>
</dbReference>
<organism evidence="11 12">
    <name type="scientific">Bradyrhizobium iriomotense</name>
    <dbReference type="NCBI Taxonomy" id="441950"/>
    <lineage>
        <taxon>Bacteria</taxon>
        <taxon>Pseudomonadati</taxon>
        <taxon>Pseudomonadota</taxon>
        <taxon>Alphaproteobacteria</taxon>
        <taxon>Hyphomicrobiales</taxon>
        <taxon>Nitrobacteraceae</taxon>
        <taxon>Bradyrhizobium</taxon>
    </lineage>
</organism>
<dbReference type="GO" id="GO:0016301">
    <property type="term" value="F:kinase activity"/>
    <property type="evidence" value="ECO:0007669"/>
    <property type="project" value="UniProtKB-KW"/>
</dbReference>
<comment type="pathway">
    <text evidence="9">Metabolic intermediate biosynthesis; acetyl-CoA biosynthesis; acetyl-CoA from acetate: step 1/2.</text>
</comment>
<dbReference type="Pfam" id="PF00871">
    <property type="entry name" value="Acetate_kinase"/>
    <property type="match status" value="1"/>
</dbReference>
<reference evidence="12" key="1">
    <citation type="journal article" date="2019" name="Int. J. Syst. Evol. Microbiol.">
        <title>The Global Catalogue of Microorganisms (GCM) 10K type strain sequencing project: providing services to taxonomists for standard genome sequencing and annotation.</title>
        <authorList>
            <consortium name="The Broad Institute Genomics Platform"/>
            <consortium name="The Broad Institute Genome Sequencing Center for Infectious Disease"/>
            <person name="Wu L."/>
            <person name="Ma J."/>
        </authorList>
    </citation>
    <scope>NUCLEOTIDE SEQUENCE [LARGE SCALE GENOMIC DNA]</scope>
    <source>
        <strain evidence="12">NBRC 102520</strain>
    </source>
</reference>
<comment type="similarity">
    <text evidence="1 9 10">Belongs to the acetokinase family.</text>
</comment>
<dbReference type="InterPro" id="IPR004372">
    <property type="entry name" value="Ac/propionate_kinase"/>
</dbReference>
<comment type="function">
    <text evidence="9">Catalyzes the formation of acetyl phosphate from acetate and ATP. Can also catalyze the reverse reaction.</text>
</comment>
<feature type="binding site" evidence="9">
    <location>
        <begin position="330"/>
        <end position="334"/>
    </location>
    <ligand>
        <name>ATP</name>
        <dbReference type="ChEBI" id="CHEBI:30616"/>
    </ligand>
</feature>
<dbReference type="SUPFAM" id="SSF53067">
    <property type="entry name" value="Actin-like ATPase domain"/>
    <property type="match status" value="2"/>
</dbReference>
<gene>
    <name evidence="9 11" type="primary">ackA</name>
    <name evidence="11" type="ORF">GCM10007857_12020</name>
</gene>
<proteinExistence type="inferred from homology"/>
<dbReference type="PANTHER" id="PTHR21060:SF21">
    <property type="entry name" value="ACETATE KINASE"/>
    <property type="match status" value="1"/>
</dbReference>
<keyword evidence="6 9" id="KW-0418">Kinase</keyword>
<evidence type="ECO:0000256" key="9">
    <source>
        <dbReference type="HAMAP-Rule" id="MF_00020"/>
    </source>
</evidence>
<keyword evidence="2 9" id="KW-0963">Cytoplasm</keyword>
<keyword evidence="5 9" id="KW-0547">Nucleotide-binding</keyword>
<dbReference type="Gene3D" id="3.30.420.40">
    <property type="match status" value="2"/>
</dbReference>
<feature type="binding site" evidence="9">
    <location>
        <position position="18"/>
    </location>
    <ligand>
        <name>ATP</name>
        <dbReference type="ChEBI" id="CHEBI:30616"/>
    </ligand>
</feature>
<dbReference type="InterPro" id="IPR000890">
    <property type="entry name" value="Aliphatic_acid_kin_short-chain"/>
</dbReference>
<feature type="binding site" evidence="9">
    <location>
        <begin position="285"/>
        <end position="287"/>
    </location>
    <ligand>
        <name>ATP</name>
        <dbReference type="ChEBI" id="CHEBI:30616"/>
    </ligand>
</feature>
<evidence type="ECO:0000256" key="8">
    <source>
        <dbReference type="ARBA" id="ARBA00022842"/>
    </source>
</evidence>
<keyword evidence="7 9" id="KW-0067">ATP-binding</keyword>
<dbReference type="PROSITE" id="PS01076">
    <property type="entry name" value="ACETATE_KINASE_2"/>
    <property type="match status" value="1"/>
</dbReference>
<dbReference type="EMBL" id="BSOW01000003">
    <property type="protein sequence ID" value="GLR84492.1"/>
    <property type="molecule type" value="Genomic_DNA"/>
</dbReference>
<evidence type="ECO:0000256" key="7">
    <source>
        <dbReference type="ARBA" id="ARBA00022840"/>
    </source>
</evidence>
<dbReference type="PROSITE" id="PS01075">
    <property type="entry name" value="ACETATE_KINASE_1"/>
    <property type="match status" value="1"/>
</dbReference>
<evidence type="ECO:0000256" key="10">
    <source>
        <dbReference type="RuleBase" id="RU003835"/>
    </source>
</evidence>
<evidence type="ECO:0000256" key="4">
    <source>
        <dbReference type="ARBA" id="ARBA00022723"/>
    </source>
</evidence>
<dbReference type="Proteomes" id="UP001156905">
    <property type="component" value="Unassembled WGS sequence"/>
</dbReference>
<accession>A0ABQ6AQF4</accession>
<evidence type="ECO:0000256" key="5">
    <source>
        <dbReference type="ARBA" id="ARBA00022741"/>
    </source>
</evidence>
<keyword evidence="8 9" id="KW-0460">Magnesium</keyword>
<dbReference type="InterPro" id="IPR043129">
    <property type="entry name" value="ATPase_NBD"/>
</dbReference>
<dbReference type="HAMAP" id="MF_00020">
    <property type="entry name" value="Acetate_kinase"/>
    <property type="match status" value="1"/>
</dbReference>
<sequence length="407" mass="43844">MTAMDTILVINAGSSSVKFQVYSIEGEGKLCRQIKGQMDGIGSRPRLRASGAGGDPLADRAYPIEAIPDVPAAMQVAGEWLRDEVRIHPLAVGHRVVHGGPEFERPVLIDHGVVARLERFVPLAPLHQPHNLAPIRSILANFPALPQVACFDTAFHRSHGPLADHYAIPHQLHAEGVRRYGFHGLSYEYISKTLPQIAPDIAKRRMIVAHLGSGASMCAMKGGQSVESTMGFTALDGLPMGTRPGQLDPGVVLYLIAEKGMSAAKVQDFLYRDCGLKGLSGVSNDMRELEASADPRAKLAIDYFVYRIGLSAGMLAAALQGLDAFVFTAGIGENSASIRARVAEQLGWLGVALDAAENARHSRQISRPNSLIPVYVVPTDEELMIAQHTLALLMNGKSQNARSERVS</sequence>
<feature type="active site" description="Proton donor/acceptor" evidence="9">
    <location>
        <position position="152"/>
    </location>
</feature>
<dbReference type="NCBIfam" id="TIGR00016">
    <property type="entry name" value="ackA"/>
    <property type="match status" value="1"/>
</dbReference>
<evidence type="ECO:0000256" key="3">
    <source>
        <dbReference type="ARBA" id="ARBA00022679"/>
    </source>
</evidence>
<keyword evidence="4 9" id="KW-0479">Metal-binding</keyword>
<comment type="subunit">
    <text evidence="9">Homodimer.</text>
</comment>
<comment type="caution">
    <text evidence="11">The sequence shown here is derived from an EMBL/GenBank/DDBJ whole genome shotgun (WGS) entry which is preliminary data.</text>
</comment>
<dbReference type="PIRSF" id="PIRSF000722">
    <property type="entry name" value="Acetate_prop_kin"/>
    <property type="match status" value="1"/>
</dbReference>
<feature type="site" description="Transition state stabilizer" evidence="9">
    <location>
        <position position="183"/>
    </location>
</feature>
<comment type="subcellular location">
    <subcellularLocation>
        <location evidence="9">Cytoplasm</location>
    </subcellularLocation>
</comment>
<evidence type="ECO:0000256" key="2">
    <source>
        <dbReference type="ARBA" id="ARBA00022490"/>
    </source>
</evidence>
<comment type="cofactor">
    <cofactor evidence="9">
        <name>Mg(2+)</name>
        <dbReference type="ChEBI" id="CHEBI:18420"/>
    </cofactor>
    <cofactor evidence="9">
        <name>Mn(2+)</name>
        <dbReference type="ChEBI" id="CHEBI:29035"/>
    </cofactor>
    <text evidence="9">Mg(2+). Can also accept Mn(2+).</text>
</comment>
<dbReference type="EC" id="2.7.2.1" evidence="9"/>
<keyword evidence="3 9" id="KW-0808">Transferase</keyword>
<feature type="binding site" evidence="9">
    <location>
        <begin position="210"/>
        <end position="214"/>
    </location>
    <ligand>
        <name>ATP</name>
        <dbReference type="ChEBI" id="CHEBI:30616"/>
    </ligand>
</feature>
<feature type="binding site" evidence="9">
    <location>
        <position position="95"/>
    </location>
    <ligand>
        <name>substrate</name>
    </ligand>
</feature>
<feature type="site" description="Transition state stabilizer" evidence="9">
    <location>
        <position position="243"/>
    </location>
</feature>
<dbReference type="PRINTS" id="PR00471">
    <property type="entry name" value="ACETATEKNASE"/>
</dbReference>
<evidence type="ECO:0000256" key="1">
    <source>
        <dbReference type="ARBA" id="ARBA00008748"/>
    </source>
</evidence>
<dbReference type="InterPro" id="IPR023865">
    <property type="entry name" value="Aliphatic_acid_kinase_CS"/>
</dbReference>
<protein>
    <recommendedName>
        <fullName evidence="9">Acetate kinase</fullName>
        <ecNumber evidence="9">2.7.2.1</ecNumber>
    </recommendedName>
    <alternativeName>
        <fullName evidence="9">Acetokinase</fullName>
    </alternativeName>
</protein>
<feature type="binding site" evidence="9">
    <location>
        <position position="11"/>
    </location>
    <ligand>
        <name>Mg(2+)</name>
        <dbReference type="ChEBI" id="CHEBI:18420"/>
    </ligand>
</feature>
<comment type="catalytic activity">
    <reaction evidence="9">
        <text>acetate + ATP = acetyl phosphate + ADP</text>
        <dbReference type="Rhea" id="RHEA:11352"/>
        <dbReference type="ChEBI" id="CHEBI:22191"/>
        <dbReference type="ChEBI" id="CHEBI:30089"/>
        <dbReference type="ChEBI" id="CHEBI:30616"/>
        <dbReference type="ChEBI" id="CHEBI:456216"/>
        <dbReference type="EC" id="2.7.2.1"/>
    </reaction>
</comment>
<keyword evidence="12" id="KW-1185">Reference proteome</keyword>